<sequence length="114" mass="12098">MQGGNANCSRPGRYPERVLSAIVMIKADVQRIPEVGQAIANLVGVSEVYSVTGDVDLIAVVKVASHDEIAEIVSDKLNKVPGVLDSETHIAFRAYSNQDLDAAFALGLDEDATS</sequence>
<dbReference type="EMBL" id="UESZ01000001">
    <property type="protein sequence ID" value="SSA33645.1"/>
    <property type="molecule type" value="Genomic_DNA"/>
</dbReference>
<gene>
    <name evidence="2" type="ORF">SAMN04489750_0930</name>
</gene>
<dbReference type="SUPFAM" id="SSF54909">
    <property type="entry name" value="Dimeric alpha+beta barrel"/>
    <property type="match status" value="1"/>
</dbReference>
<reference evidence="3" key="1">
    <citation type="submission" date="2016-10" db="EMBL/GenBank/DDBJ databases">
        <authorList>
            <person name="Varghese N."/>
            <person name="Submissions S."/>
        </authorList>
    </citation>
    <scope>NUCLEOTIDE SEQUENCE [LARGE SCALE GENOMIC DNA]</scope>
    <source>
        <strain evidence="3">DSM 22951</strain>
    </source>
</reference>
<dbReference type="GO" id="GO:0043200">
    <property type="term" value="P:response to amino acid"/>
    <property type="evidence" value="ECO:0007669"/>
    <property type="project" value="TreeGrafter"/>
</dbReference>
<dbReference type="Gene3D" id="3.30.70.920">
    <property type="match status" value="1"/>
</dbReference>
<dbReference type="GO" id="GO:0005829">
    <property type="term" value="C:cytosol"/>
    <property type="evidence" value="ECO:0007669"/>
    <property type="project" value="TreeGrafter"/>
</dbReference>
<evidence type="ECO:0000313" key="3">
    <source>
        <dbReference type="Proteomes" id="UP000250028"/>
    </source>
</evidence>
<keyword evidence="3" id="KW-1185">Reference proteome</keyword>
<dbReference type="Proteomes" id="UP000250028">
    <property type="component" value="Unassembled WGS sequence"/>
</dbReference>
<dbReference type="InterPro" id="IPR019887">
    <property type="entry name" value="Tscrpt_reg_AsnC/Lrp_C"/>
</dbReference>
<dbReference type="AlphaFoldDB" id="A0A2Y8ZNZ0"/>
<feature type="domain" description="Transcription regulator AsnC/Lrp ligand binding" evidence="1">
    <location>
        <begin position="23"/>
        <end position="93"/>
    </location>
</feature>
<proteinExistence type="predicted"/>
<dbReference type="InterPro" id="IPR011008">
    <property type="entry name" value="Dimeric_a/b-barrel"/>
</dbReference>
<name>A0A2Y8ZNZ0_9MICO</name>
<dbReference type="Pfam" id="PF01037">
    <property type="entry name" value="AsnC_trans_reg"/>
    <property type="match status" value="1"/>
</dbReference>
<evidence type="ECO:0000313" key="2">
    <source>
        <dbReference type="EMBL" id="SSA33645.1"/>
    </source>
</evidence>
<accession>A0A2Y8ZNZ0</accession>
<dbReference type="PANTHER" id="PTHR30154:SF34">
    <property type="entry name" value="TRANSCRIPTIONAL REGULATOR AZLB"/>
    <property type="match status" value="1"/>
</dbReference>
<protein>
    <submittedName>
        <fullName evidence="2">AsnC family protein</fullName>
    </submittedName>
</protein>
<dbReference type="PANTHER" id="PTHR30154">
    <property type="entry name" value="LEUCINE-RESPONSIVE REGULATORY PROTEIN"/>
    <property type="match status" value="1"/>
</dbReference>
<dbReference type="GO" id="GO:0043565">
    <property type="term" value="F:sequence-specific DNA binding"/>
    <property type="evidence" value="ECO:0007669"/>
    <property type="project" value="TreeGrafter"/>
</dbReference>
<evidence type="ECO:0000259" key="1">
    <source>
        <dbReference type="Pfam" id="PF01037"/>
    </source>
</evidence>
<organism evidence="2 3">
    <name type="scientific">Branchiibius hedensis</name>
    <dbReference type="NCBI Taxonomy" id="672460"/>
    <lineage>
        <taxon>Bacteria</taxon>
        <taxon>Bacillati</taxon>
        <taxon>Actinomycetota</taxon>
        <taxon>Actinomycetes</taxon>
        <taxon>Micrococcales</taxon>
        <taxon>Dermacoccaceae</taxon>
        <taxon>Branchiibius</taxon>
    </lineage>
</organism>